<evidence type="ECO:0000256" key="4">
    <source>
        <dbReference type="ARBA" id="ARBA00022692"/>
    </source>
</evidence>
<comment type="caution">
    <text evidence="9">The sequence shown here is derived from an EMBL/GenBank/DDBJ whole genome shotgun (WGS) entry which is preliminary data.</text>
</comment>
<feature type="transmembrane region" description="Helical" evidence="8">
    <location>
        <begin position="161"/>
        <end position="180"/>
    </location>
</feature>
<dbReference type="GO" id="GO:0005886">
    <property type="term" value="C:plasma membrane"/>
    <property type="evidence" value="ECO:0007669"/>
    <property type="project" value="UniProtKB-SubCell"/>
</dbReference>
<feature type="transmembrane region" description="Helical" evidence="8">
    <location>
        <begin position="255"/>
        <end position="273"/>
    </location>
</feature>
<dbReference type="Pfam" id="PF03062">
    <property type="entry name" value="MBOAT"/>
    <property type="match status" value="1"/>
</dbReference>
<feature type="transmembrane region" description="Helical" evidence="8">
    <location>
        <begin position="7"/>
        <end position="22"/>
    </location>
</feature>
<name>A0A371AR74_9FIRM</name>
<dbReference type="GO" id="GO:0016746">
    <property type="term" value="F:acyltransferase activity"/>
    <property type="evidence" value="ECO:0007669"/>
    <property type="project" value="UniProtKB-KW"/>
</dbReference>
<feature type="transmembrane region" description="Helical" evidence="8">
    <location>
        <begin position="452"/>
        <end position="473"/>
    </location>
</feature>
<organism evidence="9 10">
    <name type="scientific">Anaerosacchariphilus polymeriproducens</name>
    <dbReference type="NCBI Taxonomy" id="1812858"/>
    <lineage>
        <taxon>Bacteria</taxon>
        <taxon>Bacillati</taxon>
        <taxon>Bacillota</taxon>
        <taxon>Clostridia</taxon>
        <taxon>Lachnospirales</taxon>
        <taxon>Lachnospiraceae</taxon>
        <taxon>Anaerosacchariphilus</taxon>
    </lineage>
</organism>
<evidence type="ECO:0000256" key="8">
    <source>
        <dbReference type="SAM" id="Phobius"/>
    </source>
</evidence>
<evidence type="ECO:0000313" key="9">
    <source>
        <dbReference type="EMBL" id="RDU22032.1"/>
    </source>
</evidence>
<feature type="transmembrane region" description="Helical" evidence="8">
    <location>
        <begin position="131"/>
        <end position="149"/>
    </location>
</feature>
<keyword evidence="4 8" id="KW-0812">Transmembrane</keyword>
<dbReference type="InterPro" id="IPR028362">
    <property type="entry name" value="AlgI"/>
</dbReference>
<accession>A0A371AR74</accession>
<keyword evidence="6 7" id="KW-0472">Membrane</keyword>
<dbReference type="InterPro" id="IPR024194">
    <property type="entry name" value="Ac/AlaTfrase_AlgI/DltB"/>
</dbReference>
<dbReference type="AlphaFoldDB" id="A0A371AR74"/>
<dbReference type="EMBL" id="QRCT01000050">
    <property type="protein sequence ID" value="RDU22032.1"/>
    <property type="molecule type" value="Genomic_DNA"/>
</dbReference>
<keyword evidence="10" id="KW-1185">Reference proteome</keyword>
<keyword evidence="7" id="KW-0808">Transferase</keyword>
<dbReference type="PANTHER" id="PTHR13285">
    <property type="entry name" value="ACYLTRANSFERASE"/>
    <property type="match status" value="1"/>
</dbReference>
<dbReference type="InterPro" id="IPR004299">
    <property type="entry name" value="MBOAT_fam"/>
</dbReference>
<feature type="transmembrane region" description="Helical" evidence="8">
    <location>
        <begin position="485"/>
        <end position="506"/>
    </location>
</feature>
<evidence type="ECO:0000256" key="7">
    <source>
        <dbReference type="PIRNR" id="PIRNR016636"/>
    </source>
</evidence>
<dbReference type="GO" id="GO:0042121">
    <property type="term" value="P:alginic acid biosynthetic process"/>
    <property type="evidence" value="ECO:0007669"/>
    <property type="project" value="InterPro"/>
</dbReference>
<dbReference type="PANTHER" id="PTHR13285:SF18">
    <property type="entry name" value="PROTEIN-CYSTEINE N-PALMITOYLTRANSFERASE RASP"/>
    <property type="match status" value="1"/>
</dbReference>
<evidence type="ECO:0000256" key="2">
    <source>
        <dbReference type="ARBA" id="ARBA00010323"/>
    </source>
</evidence>
<dbReference type="InterPro" id="IPR051085">
    <property type="entry name" value="MB_O-acyltransferase"/>
</dbReference>
<feature type="transmembrane region" description="Helical" evidence="8">
    <location>
        <begin position="92"/>
        <end position="111"/>
    </location>
</feature>
<dbReference type="OrthoDB" id="9805788at2"/>
<evidence type="ECO:0000313" key="10">
    <source>
        <dbReference type="Proteomes" id="UP000255036"/>
    </source>
</evidence>
<keyword evidence="3 7" id="KW-1003">Cell membrane</keyword>
<reference evidence="9 10" key="1">
    <citation type="submission" date="2018-07" db="EMBL/GenBank/DDBJ databases">
        <title>Anaerosacharophilus polymeroproducens gen. nov. sp. nov., an anaerobic bacterium isolated from salt field.</title>
        <authorList>
            <person name="Kim W."/>
            <person name="Yang S.-H."/>
            <person name="Oh J."/>
            <person name="Lee J.-H."/>
            <person name="Kwon K.K."/>
        </authorList>
    </citation>
    <scope>NUCLEOTIDE SEQUENCE [LARGE SCALE GENOMIC DNA]</scope>
    <source>
        <strain evidence="9 10">MCWD5</strain>
    </source>
</reference>
<feature type="transmembrane region" description="Helical" evidence="8">
    <location>
        <begin position="393"/>
        <end position="412"/>
    </location>
</feature>
<evidence type="ECO:0000256" key="6">
    <source>
        <dbReference type="ARBA" id="ARBA00023136"/>
    </source>
</evidence>
<comment type="similarity">
    <text evidence="2 7">Belongs to the membrane-bound acyltransferase family.</text>
</comment>
<comment type="subcellular location">
    <subcellularLocation>
        <location evidence="1">Cell membrane</location>
        <topology evidence="1">Multi-pass membrane protein</topology>
    </subcellularLocation>
</comment>
<sequence>MSLISMKFLLFVLIAVIGYYSIPKKFQWVWLLILSYIYYASSGIKIVFFILFSTITTYTAGILLHKISTCHAENQDTNRSFRKQQIISQKRLIVVTTLILNFGMLGILKYTNFVIDIFNHISGNQITFFNFLLPLGISFYTFQSMGYLLDVYWERYKPEFNFFRFALFVSFFPQILQGPISRFDHLAHQLFEQHTFNWAQAEVAVQRILWGFFKKMVLADNAAMFVDGIFNRYQEFPGLSIIAVLGYSIQLYGDFSGGIDVVIGIAGLFGITLKENFKQPFFARSISDFWHRWHITLGTWMKDYIFYPISLSKGMSRFGKFAKKTFGKKVGRTLPICAANIVVFLVVGIWHGAAWKFIIYGLYNGLIIAFSGLMAANYQKWKKACHINDKSKLWIVFQIVRTFILVNISWFFDRADSVRQALIMMKNAVTHFEITSLLNGSILETGKSVQNFSIIILIILLFGCAIVFMVSFIQENKIAVQQVLISRPVMIRWAVYLMLLFALPILGQPPTSSGGFIYAQF</sequence>
<evidence type="ECO:0000256" key="5">
    <source>
        <dbReference type="ARBA" id="ARBA00022989"/>
    </source>
</evidence>
<proteinExistence type="inferred from homology"/>
<keyword evidence="7" id="KW-0012">Acyltransferase</keyword>
<keyword evidence="5 8" id="KW-1133">Transmembrane helix</keyword>
<gene>
    <name evidence="9" type="ORF">DWV06_15985</name>
</gene>
<protein>
    <submittedName>
        <fullName evidence="9">MBOAT family protein</fullName>
    </submittedName>
</protein>
<feature type="transmembrane region" description="Helical" evidence="8">
    <location>
        <begin position="333"/>
        <end position="351"/>
    </location>
</feature>
<feature type="transmembrane region" description="Helical" evidence="8">
    <location>
        <begin position="357"/>
        <end position="378"/>
    </location>
</feature>
<dbReference type="PIRSF" id="PIRSF016636">
    <property type="entry name" value="AlgI_DltB"/>
    <property type="match status" value="1"/>
</dbReference>
<evidence type="ECO:0000256" key="1">
    <source>
        <dbReference type="ARBA" id="ARBA00004651"/>
    </source>
</evidence>
<dbReference type="RefSeq" id="WP_115483195.1">
    <property type="nucleotide sequence ID" value="NZ_QRCT01000050.1"/>
</dbReference>
<dbReference type="PIRSF" id="PIRSF500217">
    <property type="entry name" value="AlgI"/>
    <property type="match status" value="1"/>
</dbReference>
<dbReference type="Proteomes" id="UP000255036">
    <property type="component" value="Unassembled WGS sequence"/>
</dbReference>
<evidence type="ECO:0000256" key="3">
    <source>
        <dbReference type="ARBA" id="ARBA00022475"/>
    </source>
</evidence>